<feature type="transmembrane region" description="Helical" evidence="1">
    <location>
        <begin position="91"/>
        <end position="110"/>
    </location>
</feature>
<feature type="transmembrane region" description="Helical" evidence="1">
    <location>
        <begin position="53"/>
        <end position="71"/>
    </location>
</feature>
<comment type="caution">
    <text evidence="2">The sequence shown here is derived from an EMBL/GenBank/DDBJ whole genome shotgun (WGS) entry which is preliminary data.</text>
</comment>
<name>A0A7C2ULI7_9CREN</name>
<gene>
    <name evidence="2" type="ORF">ENO36_03945</name>
</gene>
<accession>A0A7C2ULI7</accession>
<dbReference type="Proteomes" id="UP000885664">
    <property type="component" value="Unassembled WGS sequence"/>
</dbReference>
<reference evidence="2" key="1">
    <citation type="journal article" date="2020" name="mSystems">
        <title>Genome- and Community-Level Interaction Insights into Carbon Utilization and Element Cycling Functions of Hydrothermarchaeota in Hydrothermal Sediment.</title>
        <authorList>
            <person name="Zhou Z."/>
            <person name="Liu Y."/>
            <person name="Xu W."/>
            <person name="Pan J."/>
            <person name="Luo Z.H."/>
            <person name="Li M."/>
        </authorList>
    </citation>
    <scope>NUCLEOTIDE SEQUENCE [LARGE SCALE GENOMIC DNA]</scope>
    <source>
        <strain evidence="2">SpSt-1259</strain>
    </source>
</reference>
<dbReference type="EMBL" id="DSFE01000086">
    <property type="protein sequence ID" value="HEU97990.1"/>
    <property type="molecule type" value="Genomic_DNA"/>
</dbReference>
<keyword evidence="1" id="KW-0472">Membrane</keyword>
<dbReference type="AlphaFoldDB" id="A0A7C2ULI7"/>
<evidence type="ECO:0000313" key="2">
    <source>
        <dbReference type="EMBL" id="HEU97990.1"/>
    </source>
</evidence>
<sequence>MSSGKLKVDNWTLLYMGKGAFQLIDGRFVEGPEVTISFNGGTKNAMYDSSTGFLIWENFYVLTSGNTNYIIFMEALPSPFLTGYSLPSQRFQFLEVAVLVLVILSVYAVATRKKYRIL</sequence>
<keyword evidence="1" id="KW-1133">Transmembrane helix</keyword>
<proteinExistence type="predicted"/>
<protein>
    <submittedName>
        <fullName evidence="2">Uncharacterized protein</fullName>
    </submittedName>
</protein>
<organism evidence="2">
    <name type="scientific">Fervidicoccus fontis</name>
    <dbReference type="NCBI Taxonomy" id="683846"/>
    <lineage>
        <taxon>Archaea</taxon>
        <taxon>Thermoproteota</taxon>
        <taxon>Thermoprotei</taxon>
        <taxon>Fervidicoccales</taxon>
        <taxon>Fervidicoccaceae</taxon>
        <taxon>Fervidicoccus</taxon>
    </lineage>
</organism>
<evidence type="ECO:0000256" key="1">
    <source>
        <dbReference type="SAM" id="Phobius"/>
    </source>
</evidence>
<keyword evidence="1" id="KW-0812">Transmembrane</keyword>